<dbReference type="EMBL" id="LPWH01000002">
    <property type="protein sequence ID" value="POR05451.1"/>
    <property type="molecule type" value="Genomic_DNA"/>
</dbReference>
<dbReference type="SMART" id="SM00028">
    <property type="entry name" value="TPR"/>
    <property type="match status" value="3"/>
</dbReference>
<name>A0A2S4K115_9SPIO</name>
<dbReference type="AlphaFoldDB" id="A0A2S4K115"/>
<keyword evidence="1" id="KW-0802">TPR repeat</keyword>
<dbReference type="Gene3D" id="1.25.40.10">
    <property type="entry name" value="Tetratricopeptide repeat domain"/>
    <property type="match status" value="1"/>
</dbReference>
<evidence type="ECO:0000313" key="3">
    <source>
        <dbReference type="Proteomes" id="UP000237350"/>
    </source>
</evidence>
<keyword evidence="3" id="KW-1185">Reference proteome</keyword>
<protein>
    <submittedName>
        <fullName evidence="2">Uncharacterized protein</fullName>
    </submittedName>
</protein>
<gene>
    <name evidence="2" type="ORF">AU468_00825</name>
</gene>
<evidence type="ECO:0000313" key="2">
    <source>
        <dbReference type="EMBL" id="POR05451.1"/>
    </source>
</evidence>
<dbReference type="InterPro" id="IPR019734">
    <property type="entry name" value="TPR_rpt"/>
</dbReference>
<dbReference type="Proteomes" id="UP000237350">
    <property type="component" value="Unassembled WGS sequence"/>
</dbReference>
<sequence>MEETMTDRPARRETPPAFAATPLVLAFSLLIMIGALPAPTHGSSRPHQVRSEHYLVISQTSQDEAEQVADTLEALLGLYNRKFRFPLETLEKPFRVELFGSSRDLDRFLPESLERGDHRFVYLHYSDPAENLLAGLATTDIPETRHLPPALVHQSFVQFFRAFVPHPPLWIREGFALHFEAVQYDQEYRTISFRENLAWLDVLHNLLAGRTEGAPMTLEEILAASPDEVLQRSEVFYPQAWGMISFLLNAGDPEINRILWDSISALSEEASLEENIRRVYRSAFRWTEQDRLKEAFLDYIGSRKTFRGWVEAGVAAFHRQDLEEAEESFTQAAFIEETHYVPPYFLGLIHYQRGDYGRAAQFYQRALDRGADRATTLYALAVTAFAADRPEEAEEYLKETLLLEPEYQDRAEELLLRLRRGRRSS</sequence>
<proteinExistence type="predicted"/>
<dbReference type="InterPro" id="IPR011990">
    <property type="entry name" value="TPR-like_helical_dom_sf"/>
</dbReference>
<reference evidence="3" key="1">
    <citation type="submission" date="2015-12" db="EMBL/GenBank/DDBJ databases">
        <authorList>
            <person name="Lodha T.D."/>
            <person name="Chintalapati S."/>
            <person name="Chintalapati V.R."/>
            <person name="Sravanthi T."/>
        </authorList>
    </citation>
    <scope>NUCLEOTIDE SEQUENCE [LARGE SCALE GENOMIC DNA]</scope>
    <source>
        <strain evidence="3">JC133</strain>
    </source>
</reference>
<dbReference type="SUPFAM" id="SSF48452">
    <property type="entry name" value="TPR-like"/>
    <property type="match status" value="1"/>
</dbReference>
<comment type="caution">
    <text evidence="2">The sequence shown here is derived from an EMBL/GenBank/DDBJ whole genome shotgun (WGS) entry which is preliminary data.</text>
</comment>
<accession>A0A2S4K115</accession>
<dbReference type="Pfam" id="PF14559">
    <property type="entry name" value="TPR_19"/>
    <property type="match status" value="1"/>
</dbReference>
<evidence type="ECO:0000256" key="1">
    <source>
        <dbReference type="PROSITE-ProRule" id="PRU00339"/>
    </source>
</evidence>
<feature type="repeat" description="TPR" evidence="1">
    <location>
        <begin position="340"/>
        <end position="373"/>
    </location>
</feature>
<dbReference type="PROSITE" id="PS50005">
    <property type="entry name" value="TPR"/>
    <property type="match status" value="1"/>
</dbReference>
<organism evidence="2 3">
    <name type="scientific">Alkalispirochaeta sphaeroplastigenens</name>
    <dbReference type="NCBI Taxonomy" id="1187066"/>
    <lineage>
        <taxon>Bacteria</taxon>
        <taxon>Pseudomonadati</taxon>
        <taxon>Spirochaetota</taxon>
        <taxon>Spirochaetia</taxon>
        <taxon>Spirochaetales</taxon>
        <taxon>Spirochaetaceae</taxon>
        <taxon>Alkalispirochaeta</taxon>
    </lineage>
</organism>